<accession>A0A336MCE2</accession>
<feature type="region of interest" description="Disordered" evidence="1">
    <location>
        <begin position="1"/>
        <end position="41"/>
    </location>
</feature>
<proteinExistence type="predicted"/>
<sequence length="108" mass="11898">MASKASAVKVITGSSNSNKRIKPTKNPLSTTTDDTPDFDRNKVSLQVPDELFGNSFTLVTNVSKLMGDFIMNSARRTADFFWIVQPLFKNSLTIENPPPTTSTESNDI</sequence>
<evidence type="ECO:0000256" key="1">
    <source>
        <dbReference type="SAM" id="MobiDB-lite"/>
    </source>
</evidence>
<evidence type="ECO:0000313" key="2">
    <source>
        <dbReference type="EMBL" id="SSX26463.1"/>
    </source>
</evidence>
<organism evidence="2">
    <name type="scientific">Culicoides sonorensis</name>
    <name type="common">Biting midge</name>
    <dbReference type="NCBI Taxonomy" id="179676"/>
    <lineage>
        <taxon>Eukaryota</taxon>
        <taxon>Metazoa</taxon>
        <taxon>Ecdysozoa</taxon>
        <taxon>Arthropoda</taxon>
        <taxon>Hexapoda</taxon>
        <taxon>Insecta</taxon>
        <taxon>Pterygota</taxon>
        <taxon>Neoptera</taxon>
        <taxon>Endopterygota</taxon>
        <taxon>Diptera</taxon>
        <taxon>Nematocera</taxon>
        <taxon>Chironomoidea</taxon>
        <taxon>Ceratopogonidae</taxon>
        <taxon>Ceratopogoninae</taxon>
        <taxon>Culicoides</taxon>
        <taxon>Monoculicoides</taxon>
    </lineage>
</organism>
<reference evidence="2" key="1">
    <citation type="submission" date="2018-07" db="EMBL/GenBank/DDBJ databases">
        <authorList>
            <person name="Quirk P.G."/>
            <person name="Krulwich T.A."/>
        </authorList>
    </citation>
    <scope>NUCLEOTIDE SEQUENCE</scope>
</reference>
<dbReference type="EMBL" id="UFQT01000677">
    <property type="protein sequence ID" value="SSX26463.1"/>
    <property type="molecule type" value="Genomic_DNA"/>
</dbReference>
<gene>
    <name evidence="2" type="primary">CSON013439</name>
</gene>
<dbReference type="VEuPathDB" id="VectorBase:CSON013439"/>
<dbReference type="AlphaFoldDB" id="A0A336MCE2"/>
<protein>
    <submittedName>
        <fullName evidence="2">CSON013439 protein</fullName>
    </submittedName>
</protein>
<name>A0A336MCE2_CULSO</name>